<proteinExistence type="predicted"/>
<name>A0ABU6SXE3_9FABA</name>
<dbReference type="Proteomes" id="UP001341840">
    <property type="component" value="Unassembled WGS sequence"/>
</dbReference>
<accession>A0ABU6SXE3</accession>
<keyword evidence="2" id="KW-1185">Reference proteome</keyword>
<sequence length="59" mass="6913">PGQKQTLKRKEVLKERRALIERSNYGNPLMYIKRWGVKYRPQGKCVPESDPELVLDRSG</sequence>
<evidence type="ECO:0000313" key="1">
    <source>
        <dbReference type="EMBL" id="MED6140980.1"/>
    </source>
</evidence>
<dbReference type="EMBL" id="JASCZI010062997">
    <property type="protein sequence ID" value="MED6140980.1"/>
    <property type="molecule type" value="Genomic_DNA"/>
</dbReference>
<feature type="non-terminal residue" evidence="1">
    <location>
        <position position="1"/>
    </location>
</feature>
<evidence type="ECO:0000313" key="2">
    <source>
        <dbReference type="Proteomes" id="UP001341840"/>
    </source>
</evidence>
<organism evidence="1 2">
    <name type="scientific">Stylosanthes scabra</name>
    <dbReference type="NCBI Taxonomy" id="79078"/>
    <lineage>
        <taxon>Eukaryota</taxon>
        <taxon>Viridiplantae</taxon>
        <taxon>Streptophyta</taxon>
        <taxon>Embryophyta</taxon>
        <taxon>Tracheophyta</taxon>
        <taxon>Spermatophyta</taxon>
        <taxon>Magnoliopsida</taxon>
        <taxon>eudicotyledons</taxon>
        <taxon>Gunneridae</taxon>
        <taxon>Pentapetalae</taxon>
        <taxon>rosids</taxon>
        <taxon>fabids</taxon>
        <taxon>Fabales</taxon>
        <taxon>Fabaceae</taxon>
        <taxon>Papilionoideae</taxon>
        <taxon>50 kb inversion clade</taxon>
        <taxon>dalbergioids sensu lato</taxon>
        <taxon>Dalbergieae</taxon>
        <taxon>Pterocarpus clade</taxon>
        <taxon>Stylosanthes</taxon>
    </lineage>
</organism>
<protein>
    <submittedName>
        <fullName evidence="1">Uncharacterized protein</fullName>
    </submittedName>
</protein>
<comment type="caution">
    <text evidence="1">The sequence shown here is derived from an EMBL/GenBank/DDBJ whole genome shotgun (WGS) entry which is preliminary data.</text>
</comment>
<reference evidence="1 2" key="1">
    <citation type="journal article" date="2023" name="Plants (Basel)">
        <title>Bridging the Gap: Combining Genomics and Transcriptomics Approaches to Understand Stylosanthes scabra, an Orphan Legume from the Brazilian Caatinga.</title>
        <authorList>
            <person name="Ferreira-Neto J.R.C."/>
            <person name="da Silva M.D."/>
            <person name="Binneck E."/>
            <person name="de Melo N.F."/>
            <person name="da Silva R.H."/>
            <person name="de Melo A.L.T.M."/>
            <person name="Pandolfi V."/>
            <person name="Bustamante F.O."/>
            <person name="Brasileiro-Vidal A.C."/>
            <person name="Benko-Iseppon A.M."/>
        </authorList>
    </citation>
    <scope>NUCLEOTIDE SEQUENCE [LARGE SCALE GENOMIC DNA]</scope>
    <source>
        <tissue evidence="1">Leaves</tissue>
    </source>
</reference>
<gene>
    <name evidence="1" type="ORF">PIB30_098889</name>
</gene>